<name>A0AAW3T8B2_9MICO</name>
<comment type="caution">
    <text evidence="2">The sequence shown here is derived from an EMBL/GenBank/DDBJ whole genome shotgun (WGS) entry which is preliminary data.</text>
</comment>
<dbReference type="Proteomes" id="UP000590225">
    <property type="component" value="Unassembled WGS sequence"/>
</dbReference>
<keyword evidence="4" id="KW-1185">Reference proteome</keyword>
<dbReference type="Proteomes" id="UP000573001">
    <property type="component" value="Unassembled WGS sequence"/>
</dbReference>
<keyword evidence="1" id="KW-1133">Transmembrane helix</keyword>
<protein>
    <submittedName>
        <fullName evidence="2">NADH:ubiquinone oxidoreductase subunit 6 (Subunit J)</fullName>
    </submittedName>
</protein>
<evidence type="ECO:0000256" key="1">
    <source>
        <dbReference type="SAM" id="Phobius"/>
    </source>
</evidence>
<feature type="transmembrane region" description="Helical" evidence="1">
    <location>
        <begin position="12"/>
        <end position="33"/>
    </location>
</feature>
<organism evidence="2 5">
    <name type="scientific">Curtobacterium pusillum</name>
    <dbReference type="NCBI Taxonomy" id="69373"/>
    <lineage>
        <taxon>Bacteria</taxon>
        <taxon>Bacillati</taxon>
        <taxon>Actinomycetota</taxon>
        <taxon>Actinomycetes</taxon>
        <taxon>Micrococcales</taxon>
        <taxon>Microbacteriaceae</taxon>
        <taxon>Curtobacterium</taxon>
    </lineage>
</organism>
<dbReference type="EMBL" id="JABMCE010000083">
    <property type="protein sequence ID" value="NUU14792.1"/>
    <property type="molecule type" value="Genomic_DNA"/>
</dbReference>
<evidence type="ECO:0000313" key="3">
    <source>
        <dbReference type="EMBL" id="NUU14792.1"/>
    </source>
</evidence>
<reference evidence="3 4" key="1">
    <citation type="submission" date="2020-05" db="EMBL/GenBank/DDBJ databases">
        <title>Genome Sequencing of Type Strains.</title>
        <authorList>
            <person name="Lemaire J.F."/>
            <person name="Inderbitzin P."/>
            <person name="Gregorio O.A."/>
            <person name="Collins S.B."/>
            <person name="Wespe N."/>
            <person name="Knight-Connoni V."/>
        </authorList>
    </citation>
    <scope>NUCLEOTIDE SEQUENCE [LARGE SCALE GENOMIC DNA]</scope>
    <source>
        <strain evidence="3 4">ATCC 19096</strain>
    </source>
</reference>
<evidence type="ECO:0000313" key="5">
    <source>
        <dbReference type="Proteomes" id="UP000590225"/>
    </source>
</evidence>
<reference evidence="2 5" key="2">
    <citation type="submission" date="2020-07" db="EMBL/GenBank/DDBJ databases">
        <title>Above-ground endophytic microbial communities from plants in different locations in the United States.</title>
        <authorList>
            <person name="Frank C."/>
        </authorList>
    </citation>
    <scope>NUCLEOTIDE SEQUENCE [LARGE SCALE GENOMIC DNA]</scope>
    <source>
        <strain evidence="2 5">WPL5_2</strain>
    </source>
</reference>
<dbReference type="AlphaFoldDB" id="A0AAW3T8B2"/>
<sequence length="185" mass="19848">MNRTALDRLLSASGAVIAVVLLLAGVLMTWAHVYVHDQVREQLVAQKIFFPAKGSKALASKEIGPYLNRYAGQQLETGAQAKAWADHYIAVHLEEMTGGQTYAQLSTKAQADPDDQKLQSEVETVFRGETLRGLLLNAYAFDTVATFALIGAVVAYVGAVVMAFLAALGFRHARRAAAANTAGAR</sequence>
<gene>
    <name evidence="2" type="ORF">FHW23_002190</name>
    <name evidence="3" type="ORF">HP507_13225</name>
</gene>
<proteinExistence type="predicted"/>
<keyword evidence="1" id="KW-0812">Transmembrane</keyword>
<dbReference type="RefSeq" id="WP_175352255.1">
    <property type="nucleotide sequence ID" value="NZ_BAAAWQ010000001.1"/>
</dbReference>
<dbReference type="EMBL" id="JACGXP010000003">
    <property type="protein sequence ID" value="MBA8990925.1"/>
    <property type="molecule type" value="Genomic_DNA"/>
</dbReference>
<accession>A0AAW3T8B2</accession>
<keyword evidence="1" id="KW-0472">Membrane</keyword>
<evidence type="ECO:0000313" key="4">
    <source>
        <dbReference type="Proteomes" id="UP000573001"/>
    </source>
</evidence>
<feature type="transmembrane region" description="Helical" evidence="1">
    <location>
        <begin position="144"/>
        <end position="168"/>
    </location>
</feature>
<evidence type="ECO:0000313" key="2">
    <source>
        <dbReference type="EMBL" id="MBA8990925.1"/>
    </source>
</evidence>